<feature type="domain" description="Peptidase M16 N-terminal" evidence="1">
    <location>
        <begin position="147"/>
        <end position="243"/>
    </location>
</feature>
<organism evidence="2 3">
    <name type="scientific">Raphidocelis subcapitata</name>
    <dbReference type="NCBI Taxonomy" id="307507"/>
    <lineage>
        <taxon>Eukaryota</taxon>
        <taxon>Viridiplantae</taxon>
        <taxon>Chlorophyta</taxon>
        <taxon>core chlorophytes</taxon>
        <taxon>Chlorophyceae</taxon>
        <taxon>CS clade</taxon>
        <taxon>Sphaeropleales</taxon>
        <taxon>Selenastraceae</taxon>
        <taxon>Raphidocelis</taxon>
    </lineage>
</organism>
<dbReference type="AlphaFoldDB" id="A0A2V0NTJ8"/>
<comment type="caution">
    <text evidence="2">The sequence shown here is derived from an EMBL/GenBank/DDBJ whole genome shotgun (WGS) entry which is preliminary data.</text>
</comment>
<dbReference type="Pfam" id="PF00675">
    <property type="entry name" value="Peptidase_M16"/>
    <property type="match status" value="1"/>
</dbReference>
<dbReference type="InterPro" id="IPR011765">
    <property type="entry name" value="Pept_M16_N"/>
</dbReference>
<dbReference type="InParanoid" id="A0A2V0NTJ8"/>
<dbReference type="GO" id="GO:0016485">
    <property type="term" value="P:protein processing"/>
    <property type="evidence" value="ECO:0007669"/>
    <property type="project" value="TreeGrafter"/>
</dbReference>
<protein>
    <submittedName>
        <fullName evidence="2">Presequence protease</fullName>
    </submittedName>
</protein>
<dbReference type="Proteomes" id="UP000247498">
    <property type="component" value="Unassembled WGS sequence"/>
</dbReference>
<keyword evidence="2" id="KW-0378">Hydrolase</keyword>
<evidence type="ECO:0000313" key="3">
    <source>
        <dbReference type="Proteomes" id="UP000247498"/>
    </source>
</evidence>
<evidence type="ECO:0000313" key="2">
    <source>
        <dbReference type="EMBL" id="GBF88873.1"/>
    </source>
</evidence>
<keyword evidence="3" id="KW-1185">Reference proteome</keyword>
<dbReference type="OrthoDB" id="10250783at2759"/>
<dbReference type="STRING" id="307507.A0A2V0NTJ8"/>
<keyword evidence="2" id="KW-0645">Protease</keyword>
<accession>A0A2V0NTJ8</accession>
<name>A0A2V0NTJ8_9CHLO</name>
<dbReference type="GO" id="GO:0004222">
    <property type="term" value="F:metalloendopeptidase activity"/>
    <property type="evidence" value="ECO:0007669"/>
    <property type="project" value="TreeGrafter"/>
</dbReference>
<proteinExistence type="predicted"/>
<reference evidence="2 3" key="1">
    <citation type="journal article" date="2018" name="Sci. Rep.">
        <title>Raphidocelis subcapitata (=Pseudokirchneriella subcapitata) provides an insight into genome evolution and environmental adaptations in the Sphaeropleales.</title>
        <authorList>
            <person name="Suzuki S."/>
            <person name="Yamaguchi H."/>
            <person name="Nakajima N."/>
            <person name="Kawachi M."/>
        </authorList>
    </citation>
    <scope>NUCLEOTIDE SEQUENCE [LARGE SCALE GENOMIC DNA]</scope>
    <source>
        <strain evidence="2 3">NIES-35</strain>
    </source>
</reference>
<dbReference type="PANTHER" id="PTHR43016">
    <property type="entry name" value="PRESEQUENCE PROTEASE"/>
    <property type="match status" value="1"/>
</dbReference>
<dbReference type="SUPFAM" id="SSF63411">
    <property type="entry name" value="LuxS/MPP-like metallohydrolase"/>
    <property type="match status" value="1"/>
</dbReference>
<dbReference type="Gene3D" id="3.30.830.10">
    <property type="entry name" value="Metalloenzyme, LuxS/M16 peptidase-like"/>
    <property type="match status" value="1"/>
</dbReference>
<dbReference type="EMBL" id="BDRX01000007">
    <property type="protein sequence ID" value="GBF88873.1"/>
    <property type="molecule type" value="Genomic_DNA"/>
</dbReference>
<sequence>MGALTGQRMASSVATQASARALGVAPRPGAVVPRAGRLASSALGAAAAPALRQGAAAARRLSRPLGVRALASASAAAAPAAAKALTEADMPKAAHGFELQRHQFVREYDSHVCLYRHKKTGAELISVINGDENKTFGAVFRTPVGDSTGIPHILEHSVLCGSRKYPIKEPFVELMKGSLNTFLNAFTYPDRTCYPVASTNTQDFYNLVDVYLDAVLHPRCVSDEKTFQQEGWHYELDSPEDELTFKGVVFNEMKGVYSSPDSMFYR</sequence>
<gene>
    <name evidence="2" type="ORF">Rsub_01372</name>
</gene>
<dbReference type="PANTHER" id="PTHR43016:SF13">
    <property type="entry name" value="PRESEQUENCE PROTEASE, MITOCHONDRIAL"/>
    <property type="match status" value="1"/>
</dbReference>
<evidence type="ECO:0000259" key="1">
    <source>
        <dbReference type="Pfam" id="PF00675"/>
    </source>
</evidence>
<dbReference type="InterPro" id="IPR011249">
    <property type="entry name" value="Metalloenz_LuxS/M16"/>
</dbReference>
<dbReference type="GO" id="GO:0046872">
    <property type="term" value="F:metal ion binding"/>
    <property type="evidence" value="ECO:0007669"/>
    <property type="project" value="InterPro"/>
</dbReference>